<reference evidence="1 2" key="1">
    <citation type="journal article" date="2016" name="Nat. Commun.">
        <title>Thousands of microbial genomes shed light on interconnected biogeochemical processes in an aquifer system.</title>
        <authorList>
            <person name="Anantharaman K."/>
            <person name="Brown C.T."/>
            <person name="Hug L.A."/>
            <person name="Sharon I."/>
            <person name="Castelle C.J."/>
            <person name="Probst A.J."/>
            <person name="Thomas B.C."/>
            <person name="Singh A."/>
            <person name="Wilkins M.J."/>
            <person name="Karaoz U."/>
            <person name="Brodie E.L."/>
            <person name="Williams K.H."/>
            <person name="Hubbard S.S."/>
            <person name="Banfield J.F."/>
        </authorList>
    </citation>
    <scope>NUCLEOTIDE SEQUENCE [LARGE SCALE GENOMIC DNA]</scope>
</reference>
<protein>
    <submittedName>
        <fullName evidence="1">Uncharacterized protein</fullName>
    </submittedName>
</protein>
<gene>
    <name evidence="1" type="ORF">A2677_03735</name>
</gene>
<evidence type="ECO:0000313" key="2">
    <source>
        <dbReference type="Proteomes" id="UP000177817"/>
    </source>
</evidence>
<evidence type="ECO:0000313" key="1">
    <source>
        <dbReference type="EMBL" id="OGY89306.1"/>
    </source>
</evidence>
<dbReference type="Proteomes" id="UP000177817">
    <property type="component" value="Unassembled WGS sequence"/>
</dbReference>
<dbReference type="EMBL" id="MHKK01000037">
    <property type="protein sequence ID" value="OGY89306.1"/>
    <property type="molecule type" value="Genomic_DNA"/>
</dbReference>
<name>A0A1G2BKV7_9BACT</name>
<organism evidence="1 2">
    <name type="scientific">Candidatus Komeilibacteria bacterium RIFCSPHIGHO2_01_FULL_52_14</name>
    <dbReference type="NCBI Taxonomy" id="1798549"/>
    <lineage>
        <taxon>Bacteria</taxon>
        <taxon>Candidatus Komeiliibacteriota</taxon>
    </lineage>
</organism>
<accession>A0A1G2BKV7</accession>
<dbReference type="AlphaFoldDB" id="A0A1G2BKV7"/>
<proteinExistence type="predicted"/>
<sequence length="111" mass="12395">MQPQAHQLSLKLLEKCPSCQSFVPAANVHILAESDTKLLAHLACQHCTAKYLTYIVNQEHGIVGNAIVTDLSYAEVLAFDSLKPLNEDDVLTLHRSIHSNDFIAYIRNKTH</sequence>
<comment type="caution">
    <text evidence="1">The sequence shown here is derived from an EMBL/GenBank/DDBJ whole genome shotgun (WGS) entry which is preliminary data.</text>
</comment>